<accession>A0A379DYJ2</accession>
<dbReference type="Proteomes" id="UP000254072">
    <property type="component" value="Unassembled WGS sequence"/>
</dbReference>
<evidence type="ECO:0000313" key="1">
    <source>
        <dbReference type="EMBL" id="SUB85144.1"/>
    </source>
</evidence>
<name>A0A379DYJ2_9BACT</name>
<sequence length="34" mass="4104">MIINIFQNNFYFYKKLLFCNEKEPILSGKIGTLY</sequence>
<proteinExistence type="predicted"/>
<dbReference type="EMBL" id="UGTL01000001">
    <property type="protein sequence ID" value="SUB85144.1"/>
    <property type="molecule type" value="Genomic_DNA"/>
</dbReference>
<evidence type="ECO:0000313" key="2">
    <source>
        <dbReference type="Proteomes" id="UP000254072"/>
    </source>
</evidence>
<reference evidence="1 2" key="1">
    <citation type="submission" date="2018-06" db="EMBL/GenBank/DDBJ databases">
        <authorList>
            <consortium name="Pathogen Informatics"/>
            <person name="Doyle S."/>
        </authorList>
    </citation>
    <scope>NUCLEOTIDE SEQUENCE [LARGE SCALE GENOMIC DNA]</scope>
    <source>
        <strain evidence="1 2">NCTC11157</strain>
    </source>
</reference>
<organism evidence="1 2">
    <name type="scientific">Prevotella disiens</name>
    <dbReference type="NCBI Taxonomy" id="28130"/>
    <lineage>
        <taxon>Bacteria</taxon>
        <taxon>Pseudomonadati</taxon>
        <taxon>Bacteroidota</taxon>
        <taxon>Bacteroidia</taxon>
        <taxon>Bacteroidales</taxon>
        <taxon>Prevotellaceae</taxon>
        <taxon>Prevotella</taxon>
    </lineage>
</organism>
<gene>
    <name evidence="1" type="ORF">NCTC11157_00866</name>
</gene>
<protein>
    <submittedName>
        <fullName evidence="1">Uncharacterized protein</fullName>
    </submittedName>
</protein>
<dbReference type="AlphaFoldDB" id="A0A379DYJ2"/>